<dbReference type="InterPro" id="IPR036108">
    <property type="entry name" value="4pyrrol_syn_uPrphyn_synt_sf"/>
</dbReference>
<comment type="catalytic activity">
    <reaction evidence="8 9">
        <text>hydroxymethylbilane = uroporphyrinogen III + H2O</text>
        <dbReference type="Rhea" id="RHEA:18965"/>
        <dbReference type="ChEBI" id="CHEBI:15377"/>
        <dbReference type="ChEBI" id="CHEBI:57308"/>
        <dbReference type="ChEBI" id="CHEBI:57845"/>
        <dbReference type="EC" id="4.2.1.75"/>
    </reaction>
</comment>
<comment type="pathway">
    <text evidence="1 9">Porphyrin-containing compound metabolism; protoporphyrin-IX biosynthesis; coproporphyrinogen-III from 5-aminolevulinate: step 3/4.</text>
</comment>
<dbReference type="EMBL" id="NXGX01000003">
    <property type="protein sequence ID" value="PKR59083.1"/>
    <property type="molecule type" value="Genomic_DNA"/>
</dbReference>
<evidence type="ECO:0000256" key="4">
    <source>
        <dbReference type="ARBA" id="ARBA00023239"/>
    </source>
</evidence>
<comment type="function">
    <text evidence="6 9">Catalyzes cyclization of the linear tetrapyrrole, hydroxymethylbilane, to the macrocyclic uroporphyrinogen III.</text>
</comment>
<dbReference type="GO" id="GO:0004852">
    <property type="term" value="F:uroporphyrinogen-III synthase activity"/>
    <property type="evidence" value="ECO:0007669"/>
    <property type="project" value="UniProtKB-UniRule"/>
</dbReference>
<evidence type="ECO:0000256" key="8">
    <source>
        <dbReference type="ARBA" id="ARBA00048617"/>
    </source>
</evidence>
<dbReference type="Pfam" id="PF02602">
    <property type="entry name" value="HEM4"/>
    <property type="match status" value="1"/>
</dbReference>
<proteinExistence type="inferred from homology"/>
<feature type="domain" description="Tetrapyrrole biosynthesis uroporphyrinogen III synthase" evidence="10">
    <location>
        <begin position="16"/>
        <end position="232"/>
    </location>
</feature>
<protein>
    <recommendedName>
        <fullName evidence="7 9">Uroporphyrinogen-III synthase</fullName>
        <ecNumber evidence="3 9">4.2.1.75</ecNumber>
    </recommendedName>
</protein>
<evidence type="ECO:0000313" key="12">
    <source>
        <dbReference type="Proteomes" id="UP000233332"/>
    </source>
</evidence>
<comment type="caution">
    <text evidence="11">The sequence shown here is derived from an EMBL/GenBank/DDBJ whole genome shotgun (WGS) entry which is preliminary data.</text>
</comment>
<keyword evidence="4 9" id="KW-0456">Lyase</keyword>
<dbReference type="AlphaFoldDB" id="A0A2N3L871"/>
<dbReference type="GO" id="GO:0006780">
    <property type="term" value="P:uroporphyrinogen III biosynthetic process"/>
    <property type="evidence" value="ECO:0007669"/>
    <property type="project" value="UniProtKB-UniRule"/>
</dbReference>
<evidence type="ECO:0000256" key="6">
    <source>
        <dbReference type="ARBA" id="ARBA00037589"/>
    </source>
</evidence>
<evidence type="ECO:0000256" key="2">
    <source>
        <dbReference type="ARBA" id="ARBA00008133"/>
    </source>
</evidence>
<accession>A0A2N3L871</accession>
<dbReference type="Gene3D" id="3.40.50.10090">
    <property type="match status" value="2"/>
</dbReference>
<organism evidence="11 12">
    <name type="scientific">Thalassospira lohafexi</name>
    <dbReference type="NCBI Taxonomy" id="744227"/>
    <lineage>
        <taxon>Bacteria</taxon>
        <taxon>Pseudomonadati</taxon>
        <taxon>Pseudomonadota</taxon>
        <taxon>Alphaproteobacteria</taxon>
        <taxon>Rhodospirillales</taxon>
        <taxon>Thalassospiraceae</taxon>
        <taxon>Thalassospira</taxon>
    </lineage>
</organism>
<dbReference type="Proteomes" id="UP000233332">
    <property type="component" value="Unassembled WGS sequence"/>
</dbReference>
<sequence>MGPLVLNTRPKTDSADLEASLQTRGYRVLSAPMLEIEFPAQTRPFDPTPYQALIFTSANGLRAFARLSQDRYQTALCVGDATARLAADMGFNRIESANGDIHDLAALIRERISPAMGPLFHPAARKTAGDLGEILRDGGYQIDRQIVYTAHASQTLPQQISDAIAAHHIDAVLFFSPRTAETFVKLVKSYKLEGELTDTCAICLSPAVQLRTADLTWQRTYVASKPTQEYLLSILDQSFSSV</sequence>
<evidence type="ECO:0000313" key="11">
    <source>
        <dbReference type="EMBL" id="PKR59083.1"/>
    </source>
</evidence>
<evidence type="ECO:0000256" key="1">
    <source>
        <dbReference type="ARBA" id="ARBA00004772"/>
    </source>
</evidence>
<evidence type="ECO:0000256" key="3">
    <source>
        <dbReference type="ARBA" id="ARBA00013109"/>
    </source>
</evidence>
<dbReference type="InterPro" id="IPR003754">
    <property type="entry name" value="4pyrrol_synth_uPrphyn_synth"/>
</dbReference>
<reference evidence="11 12" key="1">
    <citation type="submission" date="2017-09" db="EMBL/GenBank/DDBJ databases">
        <title>Biodiversity and function of Thalassospira species in the particle-attached aromatic-hydrocarbon-degrading consortia from the surface seawater of the China South Sea.</title>
        <authorList>
            <person name="Dong C."/>
            <person name="Lai Q."/>
            <person name="Shao Z."/>
        </authorList>
    </citation>
    <scope>NUCLEOTIDE SEQUENCE [LARGE SCALE GENOMIC DNA]</scope>
    <source>
        <strain evidence="11 12">139Z-12</strain>
    </source>
</reference>
<gene>
    <name evidence="11" type="ORF">COO92_09650</name>
</gene>
<dbReference type="UniPathway" id="UPA00251">
    <property type="reaction ID" value="UER00320"/>
</dbReference>
<dbReference type="EC" id="4.2.1.75" evidence="3 9"/>
<keyword evidence="5 9" id="KW-0627">Porphyrin biosynthesis</keyword>
<evidence type="ECO:0000256" key="5">
    <source>
        <dbReference type="ARBA" id="ARBA00023244"/>
    </source>
</evidence>
<dbReference type="GO" id="GO:0006782">
    <property type="term" value="P:protoporphyrinogen IX biosynthetic process"/>
    <property type="evidence" value="ECO:0007669"/>
    <property type="project" value="UniProtKB-UniRule"/>
</dbReference>
<dbReference type="CDD" id="cd06578">
    <property type="entry name" value="HemD"/>
    <property type="match status" value="1"/>
</dbReference>
<comment type="similarity">
    <text evidence="2 9">Belongs to the uroporphyrinogen-III synthase family.</text>
</comment>
<dbReference type="PANTHER" id="PTHR38042">
    <property type="entry name" value="UROPORPHYRINOGEN-III SYNTHASE, CHLOROPLASTIC"/>
    <property type="match status" value="1"/>
</dbReference>
<evidence type="ECO:0000256" key="7">
    <source>
        <dbReference type="ARBA" id="ARBA00040167"/>
    </source>
</evidence>
<dbReference type="InterPro" id="IPR039793">
    <property type="entry name" value="UROS/Hem4"/>
</dbReference>
<dbReference type="RefSeq" id="WP_101301646.1">
    <property type="nucleotide sequence ID" value="NZ_NXGX01000003.1"/>
</dbReference>
<name>A0A2N3L871_9PROT</name>
<keyword evidence="12" id="KW-1185">Reference proteome</keyword>
<dbReference type="PANTHER" id="PTHR38042:SF1">
    <property type="entry name" value="UROPORPHYRINOGEN-III SYNTHASE, CHLOROPLASTIC"/>
    <property type="match status" value="1"/>
</dbReference>
<evidence type="ECO:0000259" key="10">
    <source>
        <dbReference type="Pfam" id="PF02602"/>
    </source>
</evidence>
<evidence type="ECO:0000256" key="9">
    <source>
        <dbReference type="RuleBase" id="RU366031"/>
    </source>
</evidence>
<dbReference type="SUPFAM" id="SSF69618">
    <property type="entry name" value="HemD-like"/>
    <property type="match status" value="1"/>
</dbReference>